<feature type="region of interest" description="Disordered" evidence="1">
    <location>
        <begin position="195"/>
        <end position="216"/>
    </location>
</feature>
<dbReference type="Pfam" id="PF13717">
    <property type="entry name" value="Zn_ribbon_4"/>
    <property type="match status" value="1"/>
</dbReference>
<organism evidence="3 4">
    <name type="scientific">Mesoterricola sediminis</name>
    <dbReference type="NCBI Taxonomy" id="2927980"/>
    <lineage>
        <taxon>Bacteria</taxon>
        <taxon>Pseudomonadati</taxon>
        <taxon>Acidobacteriota</taxon>
        <taxon>Holophagae</taxon>
        <taxon>Holophagales</taxon>
        <taxon>Holophagaceae</taxon>
        <taxon>Mesoterricola</taxon>
    </lineage>
</organism>
<evidence type="ECO:0000259" key="2">
    <source>
        <dbReference type="Pfam" id="PF13717"/>
    </source>
</evidence>
<feature type="compositionally biased region" description="Pro residues" evidence="1">
    <location>
        <begin position="200"/>
        <end position="213"/>
    </location>
</feature>
<dbReference type="Proteomes" id="UP001228113">
    <property type="component" value="Chromosome"/>
</dbReference>
<evidence type="ECO:0000313" key="4">
    <source>
        <dbReference type="Proteomes" id="UP001228113"/>
    </source>
</evidence>
<accession>A0AA48GPX8</accession>
<dbReference type="EMBL" id="AP027081">
    <property type="protein sequence ID" value="BDU75399.1"/>
    <property type="molecule type" value="Genomic_DNA"/>
</dbReference>
<feature type="region of interest" description="Disordered" evidence="1">
    <location>
        <begin position="238"/>
        <end position="260"/>
    </location>
</feature>
<keyword evidence="4" id="KW-1185">Reference proteome</keyword>
<gene>
    <name evidence="3" type="ORF">METESE_03570</name>
</gene>
<dbReference type="InterPro" id="IPR011723">
    <property type="entry name" value="Znf/thioredoxin_put"/>
</dbReference>
<dbReference type="AlphaFoldDB" id="A0AA48GPX8"/>
<feature type="domain" description="Zinc finger/thioredoxin putative" evidence="2">
    <location>
        <begin position="5"/>
        <end position="38"/>
    </location>
</feature>
<dbReference type="RefSeq" id="WP_243330845.1">
    <property type="nucleotide sequence ID" value="NZ_AP027081.1"/>
</dbReference>
<feature type="region of interest" description="Disordered" evidence="1">
    <location>
        <begin position="327"/>
        <end position="352"/>
    </location>
</feature>
<dbReference type="KEGG" id="msea:METESE_03570"/>
<evidence type="ECO:0000313" key="3">
    <source>
        <dbReference type="EMBL" id="BDU75399.1"/>
    </source>
</evidence>
<proteinExistence type="predicted"/>
<protein>
    <recommendedName>
        <fullName evidence="2">Zinc finger/thioredoxin putative domain-containing protein</fullName>
    </recommendedName>
</protein>
<evidence type="ECO:0000256" key="1">
    <source>
        <dbReference type="SAM" id="MobiDB-lite"/>
    </source>
</evidence>
<feature type="compositionally biased region" description="Pro residues" evidence="1">
    <location>
        <begin position="242"/>
        <end position="252"/>
    </location>
</feature>
<name>A0AA48GPX8_9BACT</name>
<reference evidence="3" key="1">
    <citation type="journal article" date="2023" name="Int. J. Syst. Evol. Microbiol.">
        <title>Mesoterricola silvestris gen. nov., sp. nov., Mesoterricola sediminis sp. nov., Geothrix oryzae sp. nov., Geothrix edaphica sp. nov., Geothrix rubra sp. nov., and Geothrix limicola sp. nov., six novel members of Acidobacteriota isolated from soils.</title>
        <authorList>
            <person name="Itoh H."/>
            <person name="Sugisawa Y."/>
            <person name="Mise K."/>
            <person name="Xu Z."/>
            <person name="Kuniyasu M."/>
            <person name="Ushijima N."/>
            <person name="Kawano K."/>
            <person name="Kobayashi E."/>
            <person name="Shiratori Y."/>
            <person name="Masuda Y."/>
            <person name="Senoo K."/>
        </authorList>
    </citation>
    <scope>NUCLEOTIDE SEQUENCE</scope>
    <source>
        <strain evidence="3">W786</strain>
    </source>
</reference>
<sequence length="352" mass="37154">MTETIRCPGCSTRFALRPGRVRAGIRRAKCFRCGTVFDIAETVERLLAVPALAPADAPFDAPLADLHVAPPVPEAPLDLPVLPPEPIAMPASLQTANLEQSPFEAFDAAPPSLTLGDLEGADEEIMEKTLVILPPASEAPEPADPGASGFTSAKDAIAKLMGDAPAPAAPSERRLLGSRNPMDVEATLSALETTLGGVQAPPPAPLAPPPPPSASTLKLSAAEIQAAIGSAPTRLPEFAAPAPAPLGPPPVSRPAAPAPTADHLKVQLEQETLENQTIDQVIRMVEQGRIQAYHMVARQFSDNWIEAVKVPALRPVFERRRREEIGLSSDPVHPPELTSPKRSLFGGLFGRN</sequence>